<feature type="region of interest" description="Disordered" evidence="1">
    <location>
        <begin position="145"/>
        <end position="165"/>
    </location>
</feature>
<evidence type="ECO:0000313" key="3">
    <source>
        <dbReference type="Proteomes" id="UP000829291"/>
    </source>
</evidence>
<gene>
    <name evidence="4" type="primary">LOC107223995</name>
</gene>
<dbReference type="PANTHER" id="PTHR23060:SF3">
    <property type="entry name" value="TESTIS EXPRESSED 14, INTERCELLULAR BRIDGE FORMING FACTOR"/>
    <property type="match status" value="1"/>
</dbReference>
<feature type="domain" description="Protein kinase" evidence="2">
    <location>
        <begin position="278"/>
        <end position="537"/>
    </location>
</feature>
<feature type="compositionally biased region" description="Polar residues" evidence="1">
    <location>
        <begin position="187"/>
        <end position="208"/>
    </location>
</feature>
<name>A0ABM3GP59_NEOLC</name>
<proteinExistence type="predicted"/>
<accession>A0ABM3GP59</accession>
<dbReference type="Proteomes" id="UP000829291">
    <property type="component" value="Chromosome 7"/>
</dbReference>
<dbReference type="PANTHER" id="PTHR23060">
    <property type="entry name" value="TESTIS EXPRESSED GENE 14"/>
    <property type="match status" value="1"/>
</dbReference>
<feature type="compositionally biased region" description="Polar residues" evidence="1">
    <location>
        <begin position="148"/>
        <end position="159"/>
    </location>
</feature>
<dbReference type="GeneID" id="107223995"/>
<sequence length="1204" mass="135585">MYQGRMPKSDRSPNDDEKQEPGFRGSPFERRGRRRISRVGRVGRKPSGGFRSNGSNRETELPTVVQRRSSAILVAQAARALGVSVIRSYVGIIYKCASCVMGMFKWLRKFSLCERILPESSYNKCTGTPDFEYIARGDFVQWDRNRRSLPSPNQRGLNNDQDRKSTLTVVLERRRHRGTDSNDLCRLSQSEDTNEAHSSVSGSLNSLNCTEDRASSEAYRSALQAFLDRRREPAEGSEGGHSPKLSPTKNRVEIFRNNTNSEKQPEYENPPIPGVPHVEASELFEVGWVAGTEDRYLELIAAEWQNTRTALRRSSHPDCFTAVRADLNVLTEIRHPHTLLLMGTTRTDEHGIVAIFESVDCTLYNYVHEQGERVSVQGAARCAGQLADALRHAHARGIIHGALSSHCVFLAASGTAKLGGWELAVREKEPRPYREWEERLRTEIFKWQAPEMFYGDAPSRACDVYALALLIWEMCTGRIPWNGLDEAEIERQYIHWERRISTDTYNFPPLLNNLLEVGLHLDVNKRNLDMDRTRRFLRRIELRYEEEEPIYINRQSNNNNPDVKTFNAPVATSPLIKSPTVTTPKRDTNDINNTLMAKKLFNLKKTSVDEGGQKNGKNKICSGDACAASDEKNSNMYAETRRKNCGHVSPPETRKAVSEYRERTAGKREKLGHTDEKRQRRATKATSTDIGKKADRNLSKLIVSESSFSESSTAIEITESSDDESGNDTITDLKKLKELIATKRSKFFYGTSSLTNLQALEIPDIPQSSPRTRERILKEAREKSCEPCKPASHKTNFEPLLSKSPIEYNPTLIKPASHQNQRVGQSLLNQEHQPSIPRSQTLNSSSTNFFESSLWRKEKLICLSKMHKDDHSSAQNLSSLDNKQLNSKSPESPESDSTYIISNKTPAHDKADFIYPDSVLMTDTTTTEMDASQNRTSETMPLQALKEALDRATIIINSATPNNEKSSQFSPLESPNISDVVFDENGASESIFENLNKSKLYVNNSNEEIKSIERTTNGDRDSLLATEIATKYPITVEDNNEKSRYLSFGQKSGDIFDSMTESKIDDSLVQRQPDFTYSNLNGNNTHDANDSLNCLAEKSLISSATIFLSAKSGEKGCKSCQNRNLLARRRSLPAGLGQFRSVSNVSPLGRLPIRRGEIPDSTVEDLYIDDEFGENLNINMVFLEDENEPDDHDILSSLLQSSEV</sequence>
<feature type="region of interest" description="Disordered" evidence="1">
    <location>
        <begin position="641"/>
        <end position="691"/>
    </location>
</feature>
<protein>
    <submittedName>
        <fullName evidence="4">Uncharacterized protein LOC107223995 isoform X1</fullName>
    </submittedName>
</protein>
<dbReference type="SUPFAM" id="SSF56112">
    <property type="entry name" value="Protein kinase-like (PK-like)"/>
    <property type="match status" value="1"/>
</dbReference>
<feature type="region of interest" description="Disordered" evidence="1">
    <location>
        <begin position="1"/>
        <end position="62"/>
    </location>
</feature>
<dbReference type="RefSeq" id="XP_046602045.1">
    <property type="nucleotide sequence ID" value="XM_046746089.1"/>
</dbReference>
<evidence type="ECO:0000256" key="1">
    <source>
        <dbReference type="SAM" id="MobiDB-lite"/>
    </source>
</evidence>
<feature type="region of interest" description="Disordered" evidence="1">
    <location>
        <begin position="231"/>
        <end position="251"/>
    </location>
</feature>
<dbReference type="InterPro" id="IPR039339">
    <property type="entry name" value="Tex14"/>
</dbReference>
<dbReference type="PROSITE" id="PS50011">
    <property type="entry name" value="PROTEIN_KINASE_DOM"/>
    <property type="match status" value="1"/>
</dbReference>
<dbReference type="InterPro" id="IPR000719">
    <property type="entry name" value="Prot_kinase_dom"/>
</dbReference>
<feature type="compositionally biased region" description="Basic and acidic residues" evidence="1">
    <location>
        <begin position="7"/>
        <end position="21"/>
    </location>
</feature>
<dbReference type="Pfam" id="PF07714">
    <property type="entry name" value="PK_Tyr_Ser-Thr"/>
    <property type="match status" value="1"/>
</dbReference>
<organism evidence="3 4">
    <name type="scientific">Neodiprion lecontei</name>
    <name type="common">Redheaded pine sawfly</name>
    <dbReference type="NCBI Taxonomy" id="441921"/>
    <lineage>
        <taxon>Eukaryota</taxon>
        <taxon>Metazoa</taxon>
        <taxon>Ecdysozoa</taxon>
        <taxon>Arthropoda</taxon>
        <taxon>Hexapoda</taxon>
        <taxon>Insecta</taxon>
        <taxon>Pterygota</taxon>
        <taxon>Neoptera</taxon>
        <taxon>Endopterygota</taxon>
        <taxon>Hymenoptera</taxon>
        <taxon>Tenthredinoidea</taxon>
        <taxon>Diprionidae</taxon>
        <taxon>Diprioninae</taxon>
        <taxon>Neodiprion</taxon>
    </lineage>
</organism>
<reference evidence="4" key="1">
    <citation type="submission" date="2025-08" db="UniProtKB">
        <authorList>
            <consortium name="RefSeq"/>
        </authorList>
    </citation>
    <scope>IDENTIFICATION</scope>
    <source>
        <tissue evidence="4">Thorax and Abdomen</tissue>
    </source>
</reference>
<dbReference type="InterPro" id="IPR001245">
    <property type="entry name" value="Ser-Thr/Tyr_kinase_cat_dom"/>
</dbReference>
<feature type="compositionally biased region" description="Basic and acidic residues" evidence="1">
    <location>
        <begin position="652"/>
        <end position="678"/>
    </location>
</feature>
<dbReference type="Gene3D" id="1.10.510.10">
    <property type="entry name" value="Transferase(Phosphotransferase) domain 1"/>
    <property type="match status" value="1"/>
</dbReference>
<feature type="region of interest" description="Disordered" evidence="1">
    <location>
        <begin position="180"/>
        <end position="208"/>
    </location>
</feature>
<feature type="compositionally biased region" description="Polar residues" evidence="1">
    <location>
        <begin position="873"/>
        <end position="903"/>
    </location>
</feature>
<feature type="compositionally biased region" description="Basic residues" evidence="1">
    <location>
        <begin position="31"/>
        <end position="44"/>
    </location>
</feature>
<keyword evidence="3" id="KW-1185">Reference proteome</keyword>
<dbReference type="InterPro" id="IPR011009">
    <property type="entry name" value="Kinase-like_dom_sf"/>
</dbReference>
<evidence type="ECO:0000313" key="4">
    <source>
        <dbReference type="RefSeq" id="XP_046602045.1"/>
    </source>
</evidence>
<dbReference type="SMART" id="SM00220">
    <property type="entry name" value="S_TKc"/>
    <property type="match status" value="1"/>
</dbReference>
<evidence type="ECO:0000259" key="2">
    <source>
        <dbReference type="PROSITE" id="PS50011"/>
    </source>
</evidence>
<feature type="region of interest" description="Disordered" evidence="1">
    <location>
        <begin position="871"/>
        <end position="903"/>
    </location>
</feature>